<name>A0A2T4UNK4_9ACTN</name>
<gene>
    <name evidence="1" type="ORF">C7Y72_10250</name>
</gene>
<comment type="caution">
    <text evidence="1">The sequence shown here is derived from an EMBL/GenBank/DDBJ whole genome shotgun (WGS) entry which is preliminary data.</text>
</comment>
<reference evidence="1 2" key="1">
    <citation type="submission" date="2018-03" db="EMBL/GenBank/DDBJ databases">
        <title>Aquarubrobacter algicola gen. nov., sp. nov., a novel actinobacterium isolated from shallow eutrophic lake during the end of cyanobacterial harmful algal blooms.</title>
        <authorList>
            <person name="Chun S.J."/>
        </authorList>
    </citation>
    <scope>NUCLEOTIDE SEQUENCE [LARGE SCALE GENOMIC DNA]</scope>
    <source>
        <strain evidence="1 2">Seoho-28</strain>
    </source>
</reference>
<sequence length="364" mass="39804">MRVASVPATHVYVRHLDAPDEPPLVRRLPERATGPGPVPWYPPQMLLPQWVREHRAAFDVFHVHFGFDGRSPAELAELGRTLAELAVPLVLTVHDLRNPHHDDRALHDAQLDALVRAAAAIVTLTPGAAAELRRRWGRTALVLPHPHVVPLDRPRRARRPGAGRVVGLHAKSVRPNMAVLRVATAAAATIARVPGVRLRIDLHDEVVEPGTAAFRPDVTEGLRALRDTYDCVDLVEHPYFDDEELWDYLERLDVSLLPYAWGTHSGWLEACADLGTAVVAPSCGYYAQQRPCAVYGHDDDGLDVASLDDALRRAIADGPPRPADRVARARQRRALARAHHELYHAVLGGTLGAAPARVAAAPAG</sequence>
<dbReference type="OrthoDB" id="3287135at2"/>
<accession>A0A2T4UNK4</accession>
<dbReference type="EMBL" id="PYYB01000001">
    <property type="protein sequence ID" value="PTL60788.1"/>
    <property type="molecule type" value="Genomic_DNA"/>
</dbReference>
<evidence type="ECO:0000313" key="2">
    <source>
        <dbReference type="Proteomes" id="UP000240739"/>
    </source>
</evidence>
<dbReference type="AlphaFoldDB" id="A0A2T4UNK4"/>
<dbReference type="Gene3D" id="3.40.50.2000">
    <property type="entry name" value="Glycogen Phosphorylase B"/>
    <property type="match status" value="2"/>
</dbReference>
<dbReference type="SUPFAM" id="SSF53756">
    <property type="entry name" value="UDP-Glycosyltransferase/glycogen phosphorylase"/>
    <property type="match status" value="1"/>
</dbReference>
<evidence type="ECO:0000313" key="1">
    <source>
        <dbReference type="EMBL" id="PTL60788.1"/>
    </source>
</evidence>
<dbReference type="Proteomes" id="UP000240739">
    <property type="component" value="Unassembled WGS sequence"/>
</dbReference>
<proteinExistence type="predicted"/>
<protein>
    <submittedName>
        <fullName evidence="1">Uncharacterized protein</fullName>
    </submittedName>
</protein>
<keyword evidence="2" id="KW-1185">Reference proteome</keyword>
<organism evidence="1 2">
    <name type="scientific">Paraconexibacter algicola</name>
    <dbReference type="NCBI Taxonomy" id="2133960"/>
    <lineage>
        <taxon>Bacteria</taxon>
        <taxon>Bacillati</taxon>
        <taxon>Actinomycetota</taxon>
        <taxon>Thermoleophilia</taxon>
        <taxon>Solirubrobacterales</taxon>
        <taxon>Paraconexibacteraceae</taxon>
        <taxon>Paraconexibacter</taxon>
    </lineage>
</organism>